<feature type="compositionally biased region" description="Basic and acidic residues" evidence="1">
    <location>
        <begin position="434"/>
        <end position="448"/>
    </location>
</feature>
<organism evidence="2 3">
    <name type="scientific">Pygocentrus nattereri</name>
    <name type="common">Red-bellied piranha</name>
    <dbReference type="NCBI Taxonomy" id="42514"/>
    <lineage>
        <taxon>Eukaryota</taxon>
        <taxon>Metazoa</taxon>
        <taxon>Chordata</taxon>
        <taxon>Craniata</taxon>
        <taxon>Vertebrata</taxon>
        <taxon>Euteleostomi</taxon>
        <taxon>Actinopterygii</taxon>
        <taxon>Neopterygii</taxon>
        <taxon>Teleostei</taxon>
        <taxon>Ostariophysi</taxon>
        <taxon>Characiformes</taxon>
        <taxon>Characoidei</taxon>
        <taxon>Pygocentrus</taxon>
    </lineage>
</organism>
<protein>
    <recommendedName>
        <fullName evidence="4">Sperm associated antigen 17</fullName>
    </recommendedName>
</protein>
<dbReference type="GO" id="GO:0005576">
    <property type="term" value="C:extracellular region"/>
    <property type="evidence" value="ECO:0007669"/>
    <property type="project" value="GOC"/>
</dbReference>
<feature type="region of interest" description="Disordered" evidence="1">
    <location>
        <begin position="411"/>
        <end position="457"/>
    </location>
</feature>
<reference evidence="2" key="2">
    <citation type="submission" date="2025-08" db="UniProtKB">
        <authorList>
            <consortium name="Ensembl"/>
        </authorList>
    </citation>
    <scope>IDENTIFICATION</scope>
</reference>
<feature type="region of interest" description="Disordered" evidence="1">
    <location>
        <begin position="1004"/>
        <end position="1026"/>
    </location>
</feature>
<feature type="region of interest" description="Disordered" evidence="1">
    <location>
        <begin position="554"/>
        <end position="574"/>
    </location>
</feature>
<accession>A0A3B4EH09</accession>
<dbReference type="GO" id="GO:1990716">
    <property type="term" value="C:axonemal central apparatus"/>
    <property type="evidence" value="ECO:0007669"/>
    <property type="project" value="TreeGrafter"/>
</dbReference>
<name>A0A3B4EH09_PYGNA</name>
<dbReference type="GO" id="GO:1904158">
    <property type="term" value="P:axonemal central apparatus assembly"/>
    <property type="evidence" value="ECO:0007669"/>
    <property type="project" value="TreeGrafter"/>
</dbReference>
<evidence type="ECO:0000313" key="2">
    <source>
        <dbReference type="Ensembl" id="ENSPNAP00000035023.2"/>
    </source>
</evidence>
<feature type="region of interest" description="Disordered" evidence="1">
    <location>
        <begin position="154"/>
        <end position="219"/>
    </location>
</feature>
<dbReference type="GO" id="GO:0003351">
    <property type="term" value="P:epithelial cilium movement involved in extracellular fluid movement"/>
    <property type="evidence" value="ECO:0007669"/>
    <property type="project" value="TreeGrafter"/>
</dbReference>
<keyword evidence="3" id="KW-1185">Reference proteome</keyword>
<dbReference type="Proteomes" id="UP001501920">
    <property type="component" value="Chromosome 28"/>
</dbReference>
<dbReference type="GeneTree" id="ENSGT00390000013693"/>
<dbReference type="STRING" id="42514.ENSPNAP00000035023"/>
<dbReference type="PANTHER" id="PTHR21963:SF1">
    <property type="entry name" value="SPERM-ASSOCIATED ANTIGEN 17"/>
    <property type="match status" value="1"/>
</dbReference>
<evidence type="ECO:0008006" key="4">
    <source>
        <dbReference type="Google" id="ProtNLM"/>
    </source>
</evidence>
<feature type="compositionally biased region" description="Basic and acidic residues" evidence="1">
    <location>
        <begin position="171"/>
        <end position="181"/>
    </location>
</feature>
<sequence length="1026" mass="114993">MLTRRLRHWNFMEHHSSDVFPQVLQVASESYRCVDTFASSHDSTVFIICHNPMSPQRSSRECWEVALHTDVGFRNYLEHVAERIRDWTIAEEQKHQEQKQQRETEIQTPSQICRDLQIKETPADSPVPEQTELYIRQDSLKAWKLEQERLREEELSKKMKKEKRGKSSATGDRDSARESRKTASPSKKTTEEPKTPENPRPPADTREDTQTPRESPPVFIGYSVDGKLLQVRGETQCVYPSDKGQIAVEKVQFVQGSTQLKVCVKKDGHCFYTHVYEPQTQNSITAGTSAGQMERHGCFYAVLNNGIQLSYSRPPVTTSRESCINPDPLDSEHVAGFPPSLYVSLPAGLHISFQFEDTACGQSVCVRQQETAGHTVSPLESTEFSRTITCQGSVIKYRTDGSTEVLFADGTVSNSPDSGPVCELVPSSPAQEEEPVKDTPTENKDIKDKKGKLSSKPAVGGEEVFASLLTEEGNRAPEVTGVSWTTTTPSGFRVASVGGRRVEVQPIRTFHATDPFSQSVMISREDRVLSVLEKDGAAVVEHADGTRITTFYQQREPPRQHRSGVGGSSELSREKLVRVEKSGSATVTSNCENKKCEVLLGDGTVITANAHGAYTVRPCSGGVLHIGDGVAVYSSDPCETGPEGDQPGQYVMSHSADVLCRFTDSDGTLYQVTADGRASVRVSEQNTLTELQHSSSFDTHPPRLFVSYSDGSAVEFLCAEAAEEILNEAYSDPSVAVIKEPLPHSHEVFGITILKPFSEHVHSRWLLPKKQPDIIPANLKNRPWDNFPASERKTAGPPFGATLMRGLEVEKREKPWLVPAAPVLRCPDTLLIRQITQNPPVTEQLWGKLQENLLAYIKQLLQREKLKDEMQLKEPRTAEEKLHHTNLLHLLLSLPDSERRLVTMEMHPQSDLASLYTEAVTAVSQCPVTDQQEDEAVERAEGQRQEQKQDSLWRDRIDHLRFDLQEERRCRHALRNHTITPYFHPELQEMPHYIQQQLDLASLSRELPPFPKRRTSEAQTSSDSSN</sequence>
<dbReference type="PANTHER" id="PTHR21963">
    <property type="entry name" value="PF6"/>
    <property type="match status" value="1"/>
</dbReference>
<reference evidence="2 3" key="1">
    <citation type="submission" date="2020-10" db="EMBL/GenBank/DDBJ databases">
        <title>Pygocentrus nattereri (red-bellied piranha) genome, fPygNat1, primary haplotype.</title>
        <authorList>
            <person name="Myers G."/>
            <person name="Meyer A."/>
            <person name="Karagic N."/>
            <person name="Pippel M."/>
            <person name="Winkler S."/>
            <person name="Tracey A."/>
            <person name="Wood J."/>
            <person name="Formenti G."/>
            <person name="Howe K."/>
            <person name="Fedrigo O."/>
            <person name="Jarvis E.D."/>
        </authorList>
    </citation>
    <scope>NUCLEOTIDE SEQUENCE [LARGE SCALE GENOMIC DNA]</scope>
</reference>
<evidence type="ECO:0000256" key="1">
    <source>
        <dbReference type="SAM" id="MobiDB-lite"/>
    </source>
</evidence>
<dbReference type="Ensembl" id="ENSPNAT00000038900.2">
    <property type="protein sequence ID" value="ENSPNAP00000035023.2"/>
    <property type="gene ID" value="ENSPNAG00000024672.2"/>
</dbReference>
<dbReference type="AlphaFoldDB" id="A0A3B4EH09"/>
<feature type="compositionally biased region" description="Basic and acidic residues" evidence="1">
    <location>
        <begin position="188"/>
        <end position="211"/>
    </location>
</feature>
<dbReference type="OMA" id="TILRPYK"/>
<proteinExistence type="predicted"/>
<dbReference type="InterPro" id="IPR026173">
    <property type="entry name" value="SPAG17"/>
</dbReference>
<feature type="compositionally biased region" description="Polar residues" evidence="1">
    <location>
        <begin position="1017"/>
        <end position="1026"/>
    </location>
</feature>
<evidence type="ECO:0000313" key="3">
    <source>
        <dbReference type="Proteomes" id="UP001501920"/>
    </source>
</evidence>
<reference evidence="2" key="3">
    <citation type="submission" date="2025-09" db="UniProtKB">
        <authorList>
            <consortium name="Ensembl"/>
        </authorList>
    </citation>
    <scope>IDENTIFICATION</scope>
</reference>